<protein>
    <submittedName>
        <fullName evidence="2">Uncharacterized protein</fullName>
    </submittedName>
</protein>
<evidence type="ECO:0000256" key="1">
    <source>
        <dbReference type="SAM" id="MobiDB-lite"/>
    </source>
</evidence>
<comment type="caution">
    <text evidence="2">The sequence shown here is derived from an EMBL/GenBank/DDBJ whole genome shotgun (WGS) entry which is preliminary data.</text>
</comment>
<feature type="compositionally biased region" description="Low complexity" evidence="1">
    <location>
        <begin position="17"/>
        <end position="27"/>
    </location>
</feature>
<keyword evidence="3" id="KW-1185">Reference proteome</keyword>
<accession>A0A4C1VGW3</accession>
<gene>
    <name evidence="2" type="ORF">EVAR_23750_1</name>
</gene>
<proteinExistence type="predicted"/>
<dbReference type="EMBL" id="BGZK01000337">
    <property type="protein sequence ID" value="GBP37701.1"/>
    <property type="molecule type" value="Genomic_DNA"/>
</dbReference>
<feature type="region of interest" description="Disordered" evidence="1">
    <location>
        <begin position="1"/>
        <end position="60"/>
    </location>
</feature>
<name>A0A4C1VGW3_EUMVA</name>
<evidence type="ECO:0000313" key="3">
    <source>
        <dbReference type="Proteomes" id="UP000299102"/>
    </source>
</evidence>
<dbReference type="Proteomes" id="UP000299102">
    <property type="component" value="Unassembled WGS sequence"/>
</dbReference>
<dbReference type="AlphaFoldDB" id="A0A4C1VGW3"/>
<reference evidence="2 3" key="1">
    <citation type="journal article" date="2019" name="Commun. Biol.">
        <title>The bagworm genome reveals a unique fibroin gene that provides high tensile strength.</title>
        <authorList>
            <person name="Kono N."/>
            <person name="Nakamura H."/>
            <person name="Ohtoshi R."/>
            <person name="Tomita M."/>
            <person name="Numata K."/>
            <person name="Arakawa K."/>
        </authorList>
    </citation>
    <scope>NUCLEOTIDE SEQUENCE [LARGE SCALE GENOMIC DNA]</scope>
</reference>
<sequence>MHELTRSARGARPAWRSGTGPSSPGSSRLRECEYNHRIHLRHKPSRTRPTPTGANAGRPARVCAAEHARRALRFARCAPDRPAHYL</sequence>
<evidence type="ECO:0000313" key="2">
    <source>
        <dbReference type="EMBL" id="GBP37701.1"/>
    </source>
</evidence>
<organism evidence="2 3">
    <name type="scientific">Eumeta variegata</name>
    <name type="common">Bagworm moth</name>
    <name type="synonym">Eumeta japonica</name>
    <dbReference type="NCBI Taxonomy" id="151549"/>
    <lineage>
        <taxon>Eukaryota</taxon>
        <taxon>Metazoa</taxon>
        <taxon>Ecdysozoa</taxon>
        <taxon>Arthropoda</taxon>
        <taxon>Hexapoda</taxon>
        <taxon>Insecta</taxon>
        <taxon>Pterygota</taxon>
        <taxon>Neoptera</taxon>
        <taxon>Endopterygota</taxon>
        <taxon>Lepidoptera</taxon>
        <taxon>Glossata</taxon>
        <taxon>Ditrysia</taxon>
        <taxon>Tineoidea</taxon>
        <taxon>Psychidae</taxon>
        <taxon>Oiketicinae</taxon>
        <taxon>Eumeta</taxon>
    </lineage>
</organism>
<feature type="compositionally biased region" description="Basic residues" evidence="1">
    <location>
        <begin position="37"/>
        <end position="46"/>
    </location>
</feature>